<dbReference type="HOGENOM" id="CLU_2936552_0_0_3"/>
<evidence type="ECO:0000313" key="2">
    <source>
        <dbReference type="Proteomes" id="UP000003959"/>
    </source>
</evidence>
<gene>
    <name evidence="1" type="ORF">LYNGBM3L_60750</name>
</gene>
<dbReference type="EMBL" id="GL890967">
    <property type="protein sequence ID" value="EGJ29679.1"/>
    <property type="molecule type" value="Genomic_DNA"/>
</dbReference>
<proteinExistence type="predicted"/>
<organism evidence="1 2">
    <name type="scientific">Moorena producens 3L</name>
    <dbReference type="NCBI Taxonomy" id="489825"/>
    <lineage>
        <taxon>Bacteria</taxon>
        <taxon>Bacillati</taxon>
        <taxon>Cyanobacteriota</taxon>
        <taxon>Cyanophyceae</taxon>
        <taxon>Coleofasciculales</taxon>
        <taxon>Coleofasciculaceae</taxon>
        <taxon>Moorena</taxon>
    </lineage>
</organism>
<dbReference type="Proteomes" id="UP000003959">
    <property type="component" value="Unassembled WGS sequence"/>
</dbReference>
<keyword evidence="2" id="KW-1185">Reference proteome</keyword>
<evidence type="ECO:0000313" key="1">
    <source>
        <dbReference type="EMBL" id="EGJ29679.1"/>
    </source>
</evidence>
<sequence length="60" mass="6338">MLLVVLSKALDSKSPKSEAELGKYIGATKMTETQGSCRVGSAPQIMNLAKGVGRHCPAYD</sequence>
<reference evidence="2" key="1">
    <citation type="journal article" date="2011" name="Proc. Natl. Acad. Sci. U.S.A.">
        <title>Genomic insights into the physiology and ecology of the marine filamentous cyanobacterium Lyngbya majuscula.</title>
        <authorList>
            <person name="Jones A.C."/>
            <person name="Monroe E.A."/>
            <person name="Podell S."/>
            <person name="Hess W.R."/>
            <person name="Klages S."/>
            <person name="Esquenazi E."/>
            <person name="Niessen S."/>
            <person name="Hoover H."/>
            <person name="Rothmann M."/>
            <person name="Lasken R.S."/>
            <person name="Yates J.R.III."/>
            <person name="Reinhardt R."/>
            <person name="Kube M."/>
            <person name="Burkart M.D."/>
            <person name="Allen E.E."/>
            <person name="Dorrestein P.C."/>
            <person name="Gerwick W.H."/>
            <person name="Gerwick L."/>
        </authorList>
    </citation>
    <scope>NUCLEOTIDE SEQUENCE [LARGE SCALE GENOMIC DNA]</scope>
    <source>
        <strain evidence="2">3L</strain>
    </source>
</reference>
<protein>
    <submittedName>
        <fullName evidence="1">Uncharacterized protein</fullName>
    </submittedName>
</protein>
<accession>F4Y089</accession>
<name>F4Y089_9CYAN</name>
<dbReference type="AlphaFoldDB" id="F4Y089"/>